<reference evidence="1 2" key="1">
    <citation type="submission" date="2019-08" db="EMBL/GenBank/DDBJ databases">
        <title>Whole genome of Aphis craccivora.</title>
        <authorList>
            <person name="Voronova N.V."/>
            <person name="Shulinski R.S."/>
            <person name="Bandarenka Y.V."/>
            <person name="Zhorov D.G."/>
            <person name="Warner D."/>
        </authorList>
    </citation>
    <scope>NUCLEOTIDE SEQUENCE [LARGE SCALE GENOMIC DNA]</scope>
    <source>
        <strain evidence="1">180601</strain>
        <tissue evidence="1">Whole Body</tissue>
    </source>
</reference>
<comment type="caution">
    <text evidence="1">The sequence shown here is derived from an EMBL/GenBank/DDBJ whole genome shotgun (WGS) entry which is preliminary data.</text>
</comment>
<evidence type="ECO:0000313" key="2">
    <source>
        <dbReference type="Proteomes" id="UP000478052"/>
    </source>
</evidence>
<evidence type="ECO:0000313" key="1">
    <source>
        <dbReference type="EMBL" id="KAF0693887.1"/>
    </source>
</evidence>
<name>A0A6G0VNB6_APHCR</name>
<dbReference type="Proteomes" id="UP000478052">
    <property type="component" value="Unassembled WGS sequence"/>
</dbReference>
<sequence length="191" mass="22390">MIFLNLYLYDILFTTNFSLTGYNLILNNNKKSQIAYGGYLYSIQKECNTMIRWRCTKSNSPTLLSIEHNRVHEVNENMVSAANAKYPTTHLVKFFQVTYYVPESVLAELSKEKYLKRTIRNHRGYKNPPKPRCLSEIIVEARYMSKSKISNIQILIYPMYYSNTFQIVIVLCHIIDLPFNKINTPNYADYG</sequence>
<keyword evidence="2" id="KW-1185">Reference proteome</keyword>
<gene>
    <name evidence="1" type="ORF">FWK35_00027930</name>
</gene>
<dbReference type="OrthoDB" id="8192063at2759"/>
<organism evidence="1 2">
    <name type="scientific">Aphis craccivora</name>
    <name type="common">Cowpea aphid</name>
    <dbReference type="NCBI Taxonomy" id="307492"/>
    <lineage>
        <taxon>Eukaryota</taxon>
        <taxon>Metazoa</taxon>
        <taxon>Ecdysozoa</taxon>
        <taxon>Arthropoda</taxon>
        <taxon>Hexapoda</taxon>
        <taxon>Insecta</taxon>
        <taxon>Pterygota</taxon>
        <taxon>Neoptera</taxon>
        <taxon>Paraneoptera</taxon>
        <taxon>Hemiptera</taxon>
        <taxon>Sternorrhyncha</taxon>
        <taxon>Aphidomorpha</taxon>
        <taxon>Aphidoidea</taxon>
        <taxon>Aphididae</taxon>
        <taxon>Aphidini</taxon>
        <taxon>Aphis</taxon>
        <taxon>Aphis</taxon>
    </lineage>
</organism>
<dbReference type="Gene3D" id="2.20.25.240">
    <property type="match status" value="1"/>
</dbReference>
<dbReference type="AlphaFoldDB" id="A0A6G0VNB6"/>
<proteinExistence type="predicted"/>
<accession>A0A6G0VNB6</accession>
<dbReference type="EMBL" id="VUJU01015442">
    <property type="protein sequence ID" value="KAF0693887.1"/>
    <property type="molecule type" value="Genomic_DNA"/>
</dbReference>
<protein>
    <submittedName>
        <fullName evidence="1">FLYWCH-type domain-containing protein</fullName>
    </submittedName>
</protein>